<evidence type="ECO:0000313" key="13">
    <source>
        <dbReference type="EMBL" id="TPX71309.1"/>
    </source>
</evidence>
<gene>
    <name evidence="13" type="ORF">CcCBS67573_g06234</name>
</gene>
<feature type="compositionally biased region" description="Polar residues" evidence="10">
    <location>
        <begin position="179"/>
        <end position="188"/>
    </location>
</feature>
<dbReference type="PANTHER" id="PTHR12271:SF40">
    <property type="entry name" value="POLY(A) RNA POLYMERASE GLD2"/>
    <property type="match status" value="1"/>
</dbReference>
<feature type="region of interest" description="Disordered" evidence="10">
    <location>
        <begin position="169"/>
        <end position="188"/>
    </location>
</feature>
<dbReference type="InterPro" id="IPR054708">
    <property type="entry name" value="MTPAP-like_central"/>
</dbReference>
<comment type="cofactor">
    <cofactor evidence="2">
        <name>Mg(2+)</name>
        <dbReference type="ChEBI" id="CHEBI:18420"/>
    </cofactor>
</comment>
<comment type="similarity">
    <text evidence="4">Belongs to the DNA polymerase type-B-like family.</text>
</comment>
<evidence type="ECO:0000256" key="2">
    <source>
        <dbReference type="ARBA" id="ARBA00001946"/>
    </source>
</evidence>
<comment type="caution">
    <text evidence="13">The sequence shown here is derived from an EMBL/GenBank/DDBJ whole genome shotgun (WGS) entry which is preliminary data.</text>
</comment>
<evidence type="ECO:0000256" key="8">
    <source>
        <dbReference type="ARBA" id="ARBA00022723"/>
    </source>
</evidence>
<keyword evidence="8" id="KW-0479">Metal-binding</keyword>
<evidence type="ECO:0000259" key="12">
    <source>
        <dbReference type="Pfam" id="PF22600"/>
    </source>
</evidence>
<dbReference type="EC" id="2.7.7.19" evidence="5"/>
<accession>A0A507F4U2</accession>
<dbReference type="GO" id="GO:1990817">
    <property type="term" value="F:poly(A) RNA polymerase activity"/>
    <property type="evidence" value="ECO:0007669"/>
    <property type="project" value="UniProtKB-EC"/>
</dbReference>
<dbReference type="GO" id="GO:0031123">
    <property type="term" value="P:RNA 3'-end processing"/>
    <property type="evidence" value="ECO:0007669"/>
    <property type="project" value="TreeGrafter"/>
</dbReference>
<dbReference type="GO" id="GO:0005737">
    <property type="term" value="C:cytoplasm"/>
    <property type="evidence" value="ECO:0007669"/>
    <property type="project" value="UniProtKB-SubCell"/>
</dbReference>
<dbReference type="Proteomes" id="UP000320333">
    <property type="component" value="Unassembled WGS sequence"/>
</dbReference>
<dbReference type="EMBL" id="QEAP01000256">
    <property type="protein sequence ID" value="TPX71309.1"/>
    <property type="molecule type" value="Genomic_DNA"/>
</dbReference>
<evidence type="ECO:0000256" key="3">
    <source>
        <dbReference type="ARBA" id="ARBA00004496"/>
    </source>
</evidence>
<feature type="region of interest" description="Disordered" evidence="10">
    <location>
        <begin position="270"/>
        <end position="317"/>
    </location>
</feature>
<dbReference type="InterPro" id="IPR043519">
    <property type="entry name" value="NT_sf"/>
</dbReference>
<dbReference type="Gene3D" id="1.10.1410.10">
    <property type="match status" value="1"/>
</dbReference>
<proteinExistence type="inferred from homology"/>
<feature type="region of interest" description="Disordered" evidence="10">
    <location>
        <begin position="330"/>
        <end position="367"/>
    </location>
</feature>
<dbReference type="Gene3D" id="3.30.460.10">
    <property type="entry name" value="Beta Polymerase, domain 2"/>
    <property type="match status" value="1"/>
</dbReference>
<dbReference type="AlphaFoldDB" id="A0A507F4U2"/>
<organism evidence="13 14">
    <name type="scientific">Chytriomyces confervae</name>
    <dbReference type="NCBI Taxonomy" id="246404"/>
    <lineage>
        <taxon>Eukaryota</taxon>
        <taxon>Fungi</taxon>
        <taxon>Fungi incertae sedis</taxon>
        <taxon>Chytridiomycota</taxon>
        <taxon>Chytridiomycota incertae sedis</taxon>
        <taxon>Chytridiomycetes</taxon>
        <taxon>Chytridiales</taxon>
        <taxon>Chytriomycetaceae</taxon>
        <taxon>Chytriomyces</taxon>
    </lineage>
</organism>
<evidence type="ECO:0000256" key="7">
    <source>
        <dbReference type="ARBA" id="ARBA00022679"/>
    </source>
</evidence>
<dbReference type="GO" id="GO:0010605">
    <property type="term" value="P:negative regulation of macromolecule metabolic process"/>
    <property type="evidence" value="ECO:0007669"/>
    <property type="project" value="UniProtKB-ARBA"/>
</dbReference>
<feature type="compositionally biased region" description="Polar residues" evidence="10">
    <location>
        <begin position="347"/>
        <end position="367"/>
    </location>
</feature>
<reference evidence="13 14" key="1">
    <citation type="journal article" date="2019" name="Sci. Rep.">
        <title>Comparative genomics of chytrid fungi reveal insights into the obligate biotrophic and pathogenic lifestyle of Synchytrium endobioticum.</title>
        <authorList>
            <person name="van de Vossenberg B.T.L.H."/>
            <person name="Warris S."/>
            <person name="Nguyen H.D.T."/>
            <person name="van Gent-Pelzer M.P.E."/>
            <person name="Joly D.L."/>
            <person name="van de Geest H.C."/>
            <person name="Bonants P.J.M."/>
            <person name="Smith D.S."/>
            <person name="Levesque C.A."/>
            <person name="van der Lee T.A.J."/>
        </authorList>
    </citation>
    <scope>NUCLEOTIDE SEQUENCE [LARGE SCALE GENOMIC DNA]</scope>
    <source>
        <strain evidence="13 14">CBS 675.73</strain>
    </source>
</reference>
<dbReference type="SUPFAM" id="SSF81631">
    <property type="entry name" value="PAP/OAS1 substrate-binding domain"/>
    <property type="match status" value="1"/>
</dbReference>
<dbReference type="SUPFAM" id="SSF81301">
    <property type="entry name" value="Nucleotidyltransferase"/>
    <property type="match status" value="1"/>
</dbReference>
<dbReference type="CDD" id="cd05402">
    <property type="entry name" value="NT_PAP_TUTase"/>
    <property type="match status" value="1"/>
</dbReference>
<keyword evidence="6" id="KW-0963">Cytoplasm</keyword>
<evidence type="ECO:0000256" key="5">
    <source>
        <dbReference type="ARBA" id="ARBA00012388"/>
    </source>
</evidence>
<evidence type="ECO:0000256" key="6">
    <source>
        <dbReference type="ARBA" id="ARBA00022490"/>
    </source>
</evidence>
<dbReference type="PANTHER" id="PTHR12271">
    <property type="entry name" value="POLY A POLYMERASE CID PAP -RELATED"/>
    <property type="match status" value="1"/>
</dbReference>
<evidence type="ECO:0000256" key="10">
    <source>
        <dbReference type="SAM" id="MobiDB-lite"/>
    </source>
</evidence>
<comment type="subcellular location">
    <subcellularLocation>
        <location evidence="3">Cytoplasm</location>
    </subcellularLocation>
</comment>
<evidence type="ECO:0000256" key="1">
    <source>
        <dbReference type="ARBA" id="ARBA00001936"/>
    </source>
</evidence>
<keyword evidence="7" id="KW-0808">Transferase</keyword>
<evidence type="ECO:0000259" key="11">
    <source>
        <dbReference type="Pfam" id="PF03828"/>
    </source>
</evidence>
<protein>
    <recommendedName>
        <fullName evidence="5">polynucleotide adenylyltransferase</fullName>
        <ecNumber evidence="5">2.7.7.19</ecNumber>
    </recommendedName>
</protein>
<name>A0A507F4U2_9FUNG</name>
<dbReference type="Pfam" id="PF22600">
    <property type="entry name" value="MTPAP-like_central"/>
    <property type="match status" value="1"/>
</dbReference>
<evidence type="ECO:0000313" key="14">
    <source>
        <dbReference type="Proteomes" id="UP000320333"/>
    </source>
</evidence>
<dbReference type="OrthoDB" id="407432at2759"/>
<evidence type="ECO:0000256" key="4">
    <source>
        <dbReference type="ARBA" id="ARBA00008593"/>
    </source>
</evidence>
<dbReference type="STRING" id="246404.A0A507F4U2"/>
<feature type="compositionally biased region" description="Polar residues" evidence="10">
    <location>
        <begin position="29"/>
        <end position="57"/>
    </location>
</feature>
<dbReference type="GO" id="GO:0046872">
    <property type="term" value="F:metal ion binding"/>
    <property type="evidence" value="ECO:0007669"/>
    <property type="project" value="UniProtKB-KW"/>
</dbReference>
<feature type="domain" description="PAP-associated" evidence="11">
    <location>
        <begin position="870"/>
        <end position="937"/>
    </location>
</feature>
<evidence type="ECO:0000256" key="9">
    <source>
        <dbReference type="ARBA" id="ARBA00022842"/>
    </source>
</evidence>
<comment type="cofactor">
    <cofactor evidence="1">
        <name>Mn(2+)</name>
        <dbReference type="ChEBI" id="CHEBI:29035"/>
    </cofactor>
</comment>
<feature type="compositionally biased region" description="Polar residues" evidence="10">
    <location>
        <begin position="298"/>
        <end position="310"/>
    </location>
</feature>
<dbReference type="Pfam" id="PF03828">
    <property type="entry name" value="PAP_assoc"/>
    <property type="match status" value="1"/>
</dbReference>
<keyword evidence="9" id="KW-0460">Magnesium</keyword>
<feature type="region of interest" description="Disordered" evidence="10">
    <location>
        <begin position="29"/>
        <end position="59"/>
    </location>
</feature>
<keyword evidence="14" id="KW-1185">Reference proteome</keyword>
<sequence length="1016" mass="111938">MHSATAATGSDDNDYADLPSFTRLTLTYPSNLSSEDTSNSYTGDNRSDNPSLQSIPFTANPLRRRTLSDALTPHVHVPIQNSLMHNTYTEQLPPASHVRRTGSLADFGPLKHFQNKHAMQQQQSRLKPNFKLMHACYPGDSSGDVADEAGTVFYFDEDDEDRVGAREAEFVDTGDASKRTPSFDGTSSGESNIWVGSFTDQLFTQPSSLSSRNYTLRNSFDDKWKSPTGNMSIGTILNLQGDEGNATGRDNAVGRTLISPSFSEIQAPANVRSNSARMHATSPMISPSPRSTFDARLPSNSAQNGNSSNRLDPRGMGNWIQNDAVGFKLPPTFSMDTSQHRGGDATFENSPRQNRSPPRAFSNASESSPLFLPHQADLKNIWGAPDLNMGVSVFTATDANYTNRRNDGLGGKDAARLVPSVLLRRNASFDYGAERTAKNSRIATGNTMQHTTAAVAPLAASKTKLNPLVSPFEYHPSSETSAWSQYSHASTQSSQYASNQSSQYTSPSFNANQYAMNQAYHFNHQQQQQSPSLSFRLPDQLYHEQTTPTYAYNGQLKSATSYNSLTHTEWPQFSQSTTSPHLNGIAAPASTRLMRESVISVSPAPVTPIASDLRIVKEIQTSKLRVDESKLTAEYFEQLSRESAELCCAIMLSSEERVRQEVAFRSVLEVARRAFPDASLHHFGSTALGFSLANADMDLSISLGSNAYDAYTPAQLVEKLGVVMKNAGMRDVKMLTRARVPIVKIRDAITGIRCDIGFQSKLVLYNTRLLKAYSRIDRRFRELVFIVKYWSKQRNINEPYFGTLSSYCFVLMVIHFLQIRGVLPCLQQIEPQDGQTVPTITIDEANVYFFEDVDTLVSSGKWTCTNTETVGELVVAFFKYFSAEFPYVHGVASVRTGSVLSKEDKGWTKDRQQEMNRSGTVKDRYWLCVEDPFETTNNVGRPVDKETLFEVRGEFIRASKILCSAGGVGTGAADEATLSKVCERAPVIISKKGAAAAASMGGSGSSSNLMGMSRKW</sequence>
<dbReference type="InterPro" id="IPR002058">
    <property type="entry name" value="PAP_assoc"/>
</dbReference>
<feature type="domain" description="Poly(A) RNA polymerase mitochondrial-like central palm" evidence="12">
    <location>
        <begin position="639"/>
        <end position="775"/>
    </location>
</feature>